<dbReference type="GO" id="GO:0042157">
    <property type="term" value="P:lipoprotein metabolic process"/>
    <property type="evidence" value="ECO:0007669"/>
    <property type="project" value="InterPro"/>
</dbReference>
<comment type="caution">
    <text evidence="4">The sequence shown here is derived from an EMBL/GenBank/DDBJ whole genome shotgun (WGS) entry which is preliminary data.</text>
</comment>
<evidence type="ECO:0000256" key="2">
    <source>
        <dbReference type="SAM" id="MobiDB-lite"/>
    </source>
</evidence>
<feature type="region of interest" description="Disordered" evidence="2">
    <location>
        <begin position="1"/>
        <end position="25"/>
    </location>
</feature>
<organism evidence="4 5">
    <name type="scientific">Albula goreensis</name>
    <dbReference type="NCBI Taxonomy" id="1534307"/>
    <lineage>
        <taxon>Eukaryota</taxon>
        <taxon>Metazoa</taxon>
        <taxon>Chordata</taxon>
        <taxon>Craniata</taxon>
        <taxon>Vertebrata</taxon>
        <taxon>Euteleostomi</taxon>
        <taxon>Actinopterygii</taxon>
        <taxon>Neopterygii</taxon>
        <taxon>Teleostei</taxon>
        <taxon>Albuliformes</taxon>
        <taxon>Albulidae</taxon>
        <taxon>Albula</taxon>
    </lineage>
</organism>
<dbReference type="GO" id="GO:0008289">
    <property type="term" value="F:lipid binding"/>
    <property type="evidence" value="ECO:0007669"/>
    <property type="project" value="InterPro"/>
</dbReference>
<evidence type="ECO:0000256" key="3">
    <source>
        <dbReference type="SAM" id="Phobius"/>
    </source>
</evidence>
<evidence type="ECO:0000313" key="5">
    <source>
        <dbReference type="Proteomes" id="UP000829720"/>
    </source>
</evidence>
<dbReference type="Gene3D" id="1.20.1170.10">
    <property type="match status" value="1"/>
</dbReference>
<name>A0A8T3CL21_9TELE</name>
<dbReference type="Pfam" id="PF05461">
    <property type="entry name" value="ApoL"/>
    <property type="match status" value="1"/>
</dbReference>
<keyword evidence="3" id="KW-0472">Membrane</keyword>
<gene>
    <name evidence="4" type="ORF">AGOR_G00227220</name>
</gene>
<dbReference type="PANTHER" id="PTHR14096">
    <property type="entry name" value="APOLIPOPROTEIN L"/>
    <property type="match status" value="1"/>
</dbReference>
<keyword evidence="3" id="KW-0812">Transmembrane</keyword>
<dbReference type="PANTHER" id="PTHR14096:SF59">
    <property type="entry name" value="APOLIPOPROTEIN L, 1 ISOFORM X1"/>
    <property type="match status" value="1"/>
</dbReference>
<feature type="transmembrane region" description="Helical" evidence="3">
    <location>
        <begin position="206"/>
        <end position="231"/>
    </location>
</feature>
<dbReference type="Proteomes" id="UP000829720">
    <property type="component" value="Unassembled WGS sequence"/>
</dbReference>
<dbReference type="OrthoDB" id="8920155at2759"/>
<reference evidence="4" key="1">
    <citation type="submission" date="2021-01" db="EMBL/GenBank/DDBJ databases">
        <authorList>
            <person name="Zahm M."/>
            <person name="Roques C."/>
            <person name="Cabau C."/>
            <person name="Klopp C."/>
            <person name="Donnadieu C."/>
            <person name="Jouanno E."/>
            <person name="Lampietro C."/>
            <person name="Louis A."/>
            <person name="Herpin A."/>
            <person name="Echchiki A."/>
            <person name="Berthelot C."/>
            <person name="Parey E."/>
            <person name="Roest-Crollius H."/>
            <person name="Braasch I."/>
            <person name="Postlethwait J."/>
            <person name="Bobe J."/>
            <person name="Montfort J."/>
            <person name="Bouchez O."/>
            <person name="Begum T."/>
            <person name="Mejri S."/>
            <person name="Adams A."/>
            <person name="Chen W.-J."/>
            <person name="Guiguen Y."/>
        </authorList>
    </citation>
    <scope>NUCLEOTIDE SEQUENCE</scope>
    <source>
        <tissue evidence="4">Blood</tissue>
    </source>
</reference>
<protein>
    <submittedName>
        <fullName evidence="4">Uncharacterized protein</fullName>
    </submittedName>
</protein>
<keyword evidence="5" id="KW-1185">Reference proteome</keyword>
<dbReference type="GO" id="GO:0006869">
    <property type="term" value="P:lipid transport"/>
    <property type="evidence" value="ECO:0007669"/>
    <property type="project" value="InterPro"/>
</dbReference>
<dbReference type="InterPro" id="IPR008405">
    <property type="entry name" value="ApoL"/>
</dbReference>
<dbReference type="GO" id="GO:0005576">
    <property type="term" value="C:extracellular region"/>
    <property type="evidence" value="ECO:0007669"/>
    <property type="project" value="InterPro"/>
</dbReference>
<accession>A0A8T3CL21</accession>
<dbReference type="GO" id="GO:0016020">
    <property type="term" value="C:membrane"/>
    <property type="evidence" value="ECO:0007669"/>
    <property type="project" value="TreeGrafter"/>
</dbReference>
<evidence type="ECO:0000313" key="4">
    <source>
        <dbReference type="EMBL" id="KAI1884520.1"/>
    </source>
</evidence>
<keyword evidence="3" id="KW-1133">Transmembrane helix</keyword>
<evidence type="ECO:0000256" key="1">
    <source>
        <dbReference type="ARBA" id="ARBA00010090"/>
    </source>
</evidence>
<dbReference type="AlphaFoldDB" id="A0A8T3CL21"/>
<comment type="similarity">
    <text evidence="1">Belongs to the apolipoprotein L family.</text>
</comment>
<sequence>MKPILSSTQRLKRIPVQHHSRPHGHTPLYLEILPEETTTNQGNVERNKVVHTFFSKRPLPPVPRSKSHPEPLYEEIQWTSNNQNVQSVQIEKHKKEDVDALMAWWNTVEQWENMPLHCGLREEEETRAFTITAYRVQMGVRLFSCLLTKNNEKLRNHMTELNTIANNLDKMRKKAKIAAITGGTTGAMGGVAAVAGLVLAPMTMGASLVVTAIGAGVAAAGGVTGASAAITDKVNSNLDRKRVEKLVQDYRSEMSLIESCLQFVDAGMERMRAQDASRLRDVDEETVAVARLAELAGRNAGTIQTACQTVKVLEAFSLDMDFFFTPGQSQRLKKGSETKFAGQIRDLVQQLEEGQTKLIKVRDILSLAASTTGVYKEHSYRL</sequence>
<proteinExistence type="inferred from homology"/>
<feature type="transmembrane region" description="Helical" evidence="3">
    <location>
        <begin position="177"/>
        <end position="200"/>
    </location>
</feature>
<feature type="compositionally biased region" description="Basic residues" evidence="2">
    <location>
        <begin position="10"/>
        <end position="24"/>
    </location>
</feature>
<dbReference type="EMBL" id="JAERUA010000022">
    <property type="protein sequence ID" value="KAI1884520.1"/>
    <property type="molecule type" value="Genomic_DNA"/>
</dbReference>